<reference evidence="2" key="2">
    <citation type="submission" date="2025-09" db="UniProtKB">
        <authorList>
            <consortium name="Ensembl"/>
        </authorList>
    </citation>
    <scope>IDENTIFICATION</scope>
</reference>
<dbReference type="Gene3D" id="2.160.20.120">
    <property type="match status" value="1"/>
</dbReference>
<reference evidence="2" key="1">
    <citation type="submission" date="2025-08" db="UniProtKB">
        <authorList>
            <consortium name="Ensembl"/>
        </authorList>
    </citation>
    <scope>IDENTIFICATION</scope>
</reference>
<dbReference type="Proteomes" id="UP000261540">
    <property type="component" value="Unplaced"/>
</dbReference>
<dbReference type="RefSeq" id="XP_023666195.1">
    <property type="nucleotide sequence ID" value="XM_023810427.2"/>
</dbReference>
<dbReference type="PANTHER" id="PTHR34094">
    <property type="match status" value="1"/>
</dbReference>
<dbReference type="GeneID" id="111843132"/>
<dbReference type="PANTHER" id="PTHR34094:SF1">
    <property type="entry name" value="PROTEIN FAM185A"/>
    <property type="match status" value="1"/>
</dbReference>
<evidence type="ECO:0000259" key="1">
    <source>
        <dbReference type="Pfam" id="PF13349"/>
    </source>
</evidence>
<keyword evidence="3" id="KW-1185">Reference proteome</keyword>
<sequence>MTFYFTRTQRLCRGLGEILRREEKRGAKGCCIDISLQDVRNLSTSPCFQSSELNKPLKQWTFVVSPFSTVKAQLRCNISVRSLDPHSFPEANRAFITVHGTSADQGLKLDNFYVQYDDQNKELHILSEKVNSNVSVDLTAPIKSDLCITTSGDGNVEIVEMECNNCKVVTENGICVLHSVKGHRVIVKSAGGDIKGTGTIHGNVDISTSGNSMVDIKKIQGTSLNVSTEHGPLKVKAVYAVSTSLSSSSGNVELGSVHDGSYGCLKVFSHEGDIDAYVGQHGTADLHSEQGSVSIRVPASIKAEVQLSGSALELNSEVDLQEAKHDCTDTHNSVTAHINGKSEGRARIEARAERGIVRLRSQSWLESLKIRS</sequence>
<dbReference type="AlphaFoldDB" id="A0A3B3QAT4"/>
<evidence type="ECO:0000313" key="3">
    <source>
        <dbReference type="Proteomes" id="UP000261540"/>
    </source>
</evidence>
<dbReference type="Pfam" id="PF13349">
    <property type="entry name" value="DUF4097"/>
    <property type="match status" value="1"/>
</dbReference>
<accession>A0A3B3QAT4</accession>
<organism evidence="2 3">
    <name type="scientific">Paramormyrops kingsleyae</name>
    <dbReference type="NCBI Taxonomy" id="1676925"/>
    <lineage>
        <taxon>Eukaryota</taxon>
        <taxon>Metazoa</taxon>
        <taxon>Chordata</taxon>
        <taxon>Craniata</taxon>
        <taxon>Vertebrata</taxon>
        <taxon>Euteleostomi</taxon>
        <taxon>Actinopterygii</taxon>
        <taxon>Neopterygii</taxon>
        <taxon>Teleostei</taxon>
        <taxon>Osteoglossocephala</taxon>
        <taxon>Osteoglossomorpha</taxon>
        <taxon>Osteoglossiformes</taxon>
        <taxon>Mormyridae</taxon>
        <taxon>Paramormyrops</taxon>
    </lineage>
</organism>
<name>A0A3B3QAT4_9TELE</name>
<protein>
    <submittedName>
        <fullName evidence="2">Family with sequence similarity 185 member A</fullName>
    </submittedName>
</protein>
<dbReference type="InterPro" id="IPR025164">
    <property type="entry name" value="Toastrack_DUF4097"/>
</dbReference>
<dbReference type="Ensembl" id="ENSPKIT00000026838.1">
    <property type="protein sequence ID" value="ENSPKIP00000002884.1"/>
    <property type="gene ID" value="ENSPKIG00000020595.1"/>
</dbReference>
<evidence type="ECO:0000313" key="2">
    <source>
        <dbReference type="Ensembl" id="ENSPKIP00000002884.1"/>
    </source>
</evidence>
<proteinExistence type="predicted"/>
<feature type="domain" description="DUF4097" evidence="1">
    <location>
        <begin position="184"/>
        <end position="316"/>
    </location>
</feature>
<dbReference type="GeneTree" id="ENSGT00390000016680"/>